<evidence type="ECO:0000259" key="4">
    <source>
        <dbReference type="Pfam" id="PF00135"/>
    </source>
</evidence>
<organism evidence="5 6">
    <name type="scientific">Ramlibacter agri</name>
    <dbReference type="NCBI Taxonomy" id="2728837"/>
    <lineage>
        <taxon>Bacteria</taxon>
        <taxon>Pseudomonadati</taxon>
        <taxon>Pseudomonadota</taxon>
        <taxon>Betaproteobacteria</taxon>
        <taxon>Burkholderiales</taxon>
        <taxon>Comamonadaceae</taxon>
        <taxon>Ramlibacter</taxon>
    </lineage>
</organism>
<protein>
    <recommendedName>
        <fullName evidence="3">Carboxylic ester hydrolase</fullName>
        <ecNumber evidence="3">3.1.1.-</ecNumber>
    </recommendedName>
</protein>
<dbReference type="InterPro" id="IPR019819">
    <property type="entry name" value="Carboxylesterase_B_CS"/>
</dbReference>
<accession>A0A848H8U9</accession>
<evidence type="ECO:0000256" key="3">
    <source>
        <dbReference type="RuleBase" id="RU361235"/>
    </source>
</evidence>
<dbReference type="GO" id="GO:0016787">
    <property type="term" value="F:hydrolase activity"/>
    <property type="evidence" value="ECO:0007669"/>
    <property type="project" value="UniProtKB-KW"/>
</dbReference>
<dbReference type="Pfam" id="PF00135">
    <property type="entry name" value="COesterase"/>
    <property type="match status" value="1"/>
</dbReference>
<dbReference type="AlphaFoldDB" id="A0A848H8U9"/>
<keyword evidence="2 3" id="KW-0378">Hydrolase</keyword>
<dbReference type="RefSeq" id="WP_169420145.1">
    <property type="nucleotide sequence ID" value="NZ_JABBFX010000002.1"/>
</dbReference>
<comment type="caution">
    <text evidence="5">The sequence shown here is derived from an EMBL/GenBank/DDBJ whole genome shotgun (WGS) entry which is preliminary data.</text>
</comment>
<dbReference type="Proteomes" id="UP000541185">
    <property type="component" value="Unassembled WGS sequence"/>
</dbReference>
<feature type="domain" description="Carboxylesterase type B" evidence="4">
    <location>
        <begin position="7"/>
        <end position="475"/>
    </location>
</feature>
<sequence>MTDSFATVRTRAGALRGQRQGEGAAFLGIPYAAPPVGPLRWKAPQPVQPWSGTRDALAFGPDFPQASSRELRAPRQDEDCLYLNVWTPTLDANARLPVLFWIHGGGFVSGSGSDLRSDGARLASEGAVVVALNYRSGLFGFLAHPALSRESEAGVSGNYGLLDQLAALAWVRENIGAFGGDASRVTVFGVSAGSASISLLLASPRARGAFDRAILHSPGAARPLADLQQAEAAGAALGELAALRALPASEVLARTSLMNPKVRALTAPRVLRPIRDGWLLPEDERPVFQQGRLHAMPMIVGSNTDEGTVLTQSWPTDTLAAYREQLDRNFAGAQAEAAALWPAGRDAEARPAVAAMFADTQFNYGTRLLAQSMAKLEPRTFKYLFTRRRPGEQNGPHHGGEVAHAFGNVAVTGASDGVDEALSQVMRKAWVAFAAAGDPNTSGVPQWDPYRPADDNHLTLGDRVEAGGPWRKAQLDFLDNFFTR</sequence>
<dbReference type="InterPro" id="IPR019826">
    <property type="entry name" value="Carboxylesterase_B_AS"/>
</dbReference>
<comment type="similarity">
    <text evidence="1 3">Belongs to the type-B carboxylesterase/lipase family.</text>
</comment>
<dbReference type="SUPFAM" id="SSF53474">
    <property type="entry name" value="alpha/beta-Hydrolases"/>
    <property type="match status" value="1"/>
</dbReference>
<dbReference type="EMBL" id="JABBFX010000002">
    <property type="protein sequence ID" value="NML45830.1"/>
    <property type="molecule type" value="Genomic_DNA"/>
</dbReference>
<reference evidence="5 6" key="1">
    <citation type="submission" date="2020-04" db="EMBL/GenBank/DDBJ databases">
        <title>Ramlibacter sp. G-1-2-2 isolated from soil.</title>
        <authorList>
            <person name="Dahal R.H."/>
        </authorList>
    </citation>
    <scope>NUCLEOTIDE SEQUENCE [LARGE SCALE GENOMIC DNA]</scope>
    <source>
        <strain evidence="5 6">G-1-2-2</strain>
    </source>
</reference>
<dbReference type="PANTHER" id="PTHR11559">
    <property type="entry name" value="CARBOXYLESTERASE"/>
    <property type="match status" value="1"/>
</dbReference>
<dbReference type="InterPro" id="IPR029058">
    <property type="entry name" value="AB_hydrolase_fold"/>
</dbReference>
<proteinExistence type="inferred from homology"/>
<dbReference type="InterPro" id="IPR002018">
    <property type="entry name" value="CarbesteraseB"/>
</dbReference>
<dbReference type="InterPro" id="IPR050309">
    <property type="entry name" value="Type-B_Carboxylest/Lipase"/>
</dbReference>
<dbReference type="SMR" id="A0A848H8U9"/>
<dbReference type="Gene3D" id="3.40.50.1820">
    <property type="entry name" value="alpha/beta hydrolase"/>
    <property type="match status" value="1"/>
</dbReference>
<gene>
    <name evidence="5" type="ORF">HHL11_18930</name>
</gene>
<keyword evidence="6" id="KW-1185">Reference proteome</keyword>
<dbReference type="PROSITE" id="PS00122">
    <property type="entry name" value="CARBOXYLESTERASE_B_1"/>
    <property type="match status" value="1"/>
</dbReference>
<evidence type="ECO:0000256" key="1">
    <source>
        <dbReference type="ARBA" id="ARBA00005964"/>
    </source>
</evidence>
<evidence type="ECO:0000313" key="5">
    <source>
        <dbReference type="EMBL" id="NML45830.1"/>
    </source>
</evidence>
<name>A0A848H8U9_9BURK</name>
<evidence type="ECO:0000256" key="2">
    <source>
        <dbReference type="ARBA" id="ARBA00022801"/>
    </source>
</evidence>
<dbReference type="EC" id="3.1.1.-" evidence="3"/>
<dbReference type="PROSITE" id="PS00941">
    <property type="entry name" value="CARBOXYLESTERASE_B_2"/>
    <property type="match status" value="1"/>
</dbReference>
<evidence type="ECO:0000313" key="6">
    <source>
        <dbReference type="Proteomes" id="UP000541185"/>
    </source>
</evidence>